<evidence type="ECO:0000313" key="1">
    <source>
        <dbReference type="EMBL" id="GGA51475.1"/>
    </source>
</evidence>
<proteinExistence type="predicted"/>
<reference evidence="2" key="1">
    <citation type="journal article" date="2019" name="Int. J. Syst. Evol. Microbiol.">
        <title>The Global Catalogue of Microorganisms (GCM) 10K type strain sequencing project: providing services to taxonomists for standard genome sequencing and annotation.</title>
        <authorList>
            <consortium name="The Broad Institute Genomics Platform"/>
            <consortium name="The Broad Institute Genome Sequencing Center for Infectious Disease"/>
            <person name="Wu L."/>
            <person name="Ma J."/>
        </authorList>
    </citation>
    <scope>NUCLEOTIDE SEQUENCE [LARGE SCALE GENOMIC DNA]</scope>
    <source>
        <strain evidence="2">CGMCC 1.15439</strain>
    </source>
</reference>
<keyword evidence="2" id="KW-1185">Reference proteome</keyword>
<name>A0ABQ1GWN9_9GAMM</name>
<protein>
    <submittedName>
        <fullName evidence="1">Uncharacterized protein</fullName>
    </submittedName>
</protein>
<organism evidence="1 2">
    <name type="scientific">Dyella nitratireducens</name>
    <dbReference type="NCBI Taxonomy" id="1849580"/>
    <lineage>
        <taxon>Bacteria</taxon>
        <taxon>Pseudomonadati</taxon>
        <taxon>Pseudomonadota</taxon>
        <taxon>Gammaproteobacteria</taxon>
        <taxon>Lysobacterales</taxon>
        <taxon>Rhodanobacteraceae</taxon>
        <taxon>Dyella</taxon>
    </lineage>
</organism>
<accession>A0ABQ1GWN9</accession>
<gene>
    <name evidence="1" type="ORF">GCM10010981_46090</name>
</gene>
<dbReference type="Proteomes" id="UP000620046">
    <property type="component" value="Unassembled WGS sequence"/>
</dbReference>
<sequence length="117" mass="12954">MAEPGVAFLAVAKSIAQELATKDSFVIERYGYRWQVSGLATNVVRMNQASLKCLHLRFNFDRTVIADIKPGIASQYADPRRLGEHRGGIIWCDKTRGSNKSHVAAALSLCEEFLGDK</sequence>
<evidence type="ECO:0000313" key="2">
    <source>
        <dbReference type="Proteomes" id="UP000620046"/>
    </source>
</evidence>
<dbReference type="EMBL" id="BMJA01000007">
    <property type="protein sequence ID" value="GGA51475.1"/>
    <property type="molecule type" value="Genomic_DNA"/>
</dbReference>
<comment type="caution">
    <text evidence="1">The sequence shown here is derived from an EMBL/GenBank/DDBJ whole genome shotgun (WGS) entry which is preliminary data.</text>
</comment>